<dbReference type="AlphaFoldDB" id="A0A2V3UHJ3"/>
<sequence>MQTDIIERLAGIGSGSPLAEALKARAEIMRLSDASHEAVLRPKTPGGLSHALRAALAARMAAWLGNDALAAHYRALLQEAGSGQAAEDLAATVATTESLPAERRLAAIVRHVDLVTREPREATRADIEALRAAGLDEADIVRLSELAAFVNYQARVIAGFRCLQDVM</sequence>
<evidence type="ECO:0000313" key="1">
    <source>
        <dbReference type="EMBL" id="PXW64845.1"/>
    </source>
</evidence>
<dbReference type="NCBIfam" id="TIGR04029">
    <property type="entry name" value="CMD_Avi_7170"/>
    <property type="match status" value="1"/>
</dbReference>
<dbReference type="InterPro" id="IPR029032">
    <property type="entry name" value="AhpD-like"/>
</dbReference>
<keyword evidence="2" id="KW-1185">Reference proteome</keyword>
<dbReference type="RefSeq" id="WP_110372873.1">
    <property type="nucleotide sequence ID" value="NZ_JAHBRY010000001.1"/>
</dbReference>
<dbReference type="Proteomes" id="UP000248021">
    <property type="component" value="Unassembled WGS sequence"/>
</dbReference>
<dbReference type="EMBL" id="QJJK01000001">
    <property type="protein sequence ID" value="PXW64845.1"/>
    <property type="molecule type" value="Genomic_DNA"/>
</dbReference>
<protein>
    <submittedName>
        <fullName evidence="1">CMD domain protein</fullName>
    </submittedName>
</protein>
<proteinExistence type="predicted"/>
<accession>A0A2V3UHJ3</accession>
<reference evidence="1 2" key="1">
    <citation type="submission" date="2018-05" db="EMBL/GenBank/DDBJ databases">
        <title>Genomic Encyclopedia of Type Strains, Phase IV (KMG-IV): sequencing the most valuable type-strain genomes for metagenomic binning, comparative biology and taxonomic classification.</title>
        <authorList>
            <person name="Goeker M."/>
        </authorList>
    </citation>
    <scope>NUCLEOTIDE SEQUENCE [LARGE SCALE GENOMIC DNA]</scope>
    <source>
        <strain evidence="1 2">DSM 6462</strain>
    </source>
</reference>
<evidence type="ECO:0000313" key="2">
    <source>
        <dbReference type="Proteomes" id="UP000248021"/>
    </source>
</evidence>
<gene>
    <name evidence="1" type="ORF">C7450_101604</name>
</gene>
<dbReference type="SUPFAM" id="SSF69118">
    <property type="entry name" value="AhpD-like"/>
    <property type="match status" value="1"/>
</dbReference>
<dbReference type="Gene3D" id="1.20.1290.10">
    <property type="entry name" value="AhpD-like"/>
    <property type="match status" value="1"/>
</dbReference>
<dbReference type="InterPro" id="IPR023982">
    <property type="entry name" value="CHP04029_CMD-like"/>
</dbReference>
<dbReference type="OrthoDB" id="5077630at2"/>
<comment type="caution">
    <text evidence="1">The sequence shown here is derived from an EMBL/GenBank/DDBJ whole genome shotgun (WGS) entry which is preliminary data.</text>
</comment>
<name>A0A2V3UHJ3_9HYPH</name>
<organism evidence="1 2">
    <name type="scientific">Chelatococcus asaccharovorans</name>
    <dbReference type="NCBI Taxonomy" id="28210"/>
    <lineage>
        <taxon>Bacteria</taxon>
        <taxon>Pseudomonadati</taxon>
        <taxon>Pseudomonadota</taxon>
        <taxon>Alphaproteobacteria</taxon>
        <taxon>Hyphomicrobiales</taxon>
        <taxon>Chelatococcaceae</taxon>
        <taxon>Chelatococcus</taxon>
    </lineage>
</organism>